<keyword evidence="9 15" id="KW-0239">DNA-directed DNA polymerase</keyword>
<dbReference type="InterPro" id="IPR002421">
    <property type="entry name" value="5-3_exonuclease"/>
</dbReference>
<keyword evidence="10 15" id="KW-0238">DNA-binding</keyword>
<reference evidence="19 20" key="1">
    <citation type="submission" date="2019-04" db="EMBL/GenBank/DDBJ databases">
        <title>Microbes associate with the intestines of laboratory mice.</title>
        <authorList>
            <person name="Navarre W."/>
            <person name="Wong E."/>
            <person name="Huang K."/>
            <person name="Tropini C."/>
            <person name="Ng K."/>
            <person name="Yu B."/>
        </authorList>
    </citation>
    <scope>NUCLEOTIDE SEQUENCE [LARGE SCALE GENOMIC DNA]</scope>
    <source>
        <strain evidence="19 20">NM07_P-09</strain>
    </source>
</reference>
<dbReference type="InterPro" id="IPR020046">
    <property type="entry name" value="5-3_exonucl_a-hlix_arch_N"/>
</dbReference>
<dbReference type="InterPro" id="IPR020045">
    <property type="entry name" value="DNA_polI_H3TH"/>
</dbReference>
<proteinExistence type="inferred from homology"/>
<dbReference type="SUPFAM" id="SSF56672">
    <property type="entry name" value="DNA/RNA polymerases"/>
    <property type="match status" value="1"/>
</dbReference>
<evidence type="ECO:0000313" key="20">
    <source>
        <dbReference type="Proteomes" id="UP000310263"/>
    </source>
</evidence>
<dbReference type="InterPro" id="IPR018320">
    <property type="entry name" value="DNA_polymerase_1"/>
</dbReference>
<keyword evidence="8 15" id="KW-0540">Nuclease</keyword>
<dbReference type="PANTHER" id="PTHR10133">
    <property type="entry name" value="DNA POLYMERASE I"/>
    <property type="match status" value="1"/>
</dbReference>
<dbReference type="RefSeq" id="WP_136012678.1">
    <property type="nucleotide sequence ID" value="NZ_SRYE01000003.1"/>
</dbReference>
<dbReference type="EC" id="2.7.7.7" evidence="2 14"/>
<evidence type="ECO:0000256" key="4">
    <source>
        <dbReference type="ARBA" id="ARBA00022679"/>
    </source>
</evidence>
<feature type="domain" description="DNA-directed DNA polymerase family A palm" evidence="18">
    <location>
        <begin position="663"/>
        <end position="869"/>
    </location>
</feature>
<evidence type="ECO:0000256" key="13">
    <source>
        <dbReference type="ARBA" id="ARBA00053603"/>
    </source>
</evidence>
<dbReference type="GO" id="GO:0006302">
    <property type="term" value="P:double-strand break repair"/>
    <property type="evidence" value="ECO:0007669"/>
    <property type="project" value="TreeGrafter"/>
</dbReference>
<evidence type="ECO:0000313" key="19">
    <source>
        <dbReference type="EMBL" id="TGY62207.1"/>
    </source>
</evidence>
<dbReference type="InterPro" id="IPR036397">
    <property type="entry name" value="RNaseH_sf"/>
</dbReference>
<keyword evidence="20" id="KW-1185">Reference proteome</keyword>
<dbReference type="NCBIfam" id="TIGR00593">
    <property type="entry name" value="pola"/>
    <property type="match status" value="1"/>
</dbReference>
<keyword evidence="8 15" id="KW-0269">Exonuclease</keyword>
<dbReference type="InterPro" id="IPR043502">
    <property type="entry name" value="DNA/RNA_pol_sf"/>
</dbReference>
<dbReference type="CDD" id="cd09898">
    <property type="entry name" value="H3TH_53EXO"/>
    <property type="match status" value="1"/>
</dbReference>
<evidence type="ECO:0000256" key="15">
    <source>
        <dbReference type="RuleBase" id="RU004460"/>
    </source>
</evidence>
<evidence type="ECO:0000256" key="10">
    <source>
        <dbReference type="ARBA" id="ARBA00023125"/>
    </source>
</evidence>
<dbReference type="GO" id="GO:0006261">
    <property type="term" value="P:DNA-templated DNA replication"/>
    <property type="evidence" value="ECO:0007669"/>
    <property type="project" value="UniProtKB-UniRule"/>
</dbReference>
<evidence type="ECO:0000256" key="1">
    <source>
        <dbReference type="ARBA" id="ARBA00007705"/>
    </source>
</evidence>
<evidence type="ECO:0000256" key="7">
    <source>
        <dbReference type="ARBA" id="ARBA00022763"/>
    </source>
</evidence>
<dbReference type="Gene3D" id="3.30.70.370">
    <property type="match status" value="1"/>
</dbReference>
<dbReference type="InterPro" id="IPR008918">
    <property type="entry name" value="HhH2"/>
</dbReference>
<feature type="compositionally biased region" description="Low complexity" evidence="16">
    <location>
        <begin position="1"/>
        <end position="16"/>
    </location>
</feature>
<dbReference type="CDD" id="cd09859">
    <property type="entry name" value="PIN_53EXO"/>
    <property type="match status" value="1"/>
</dbReference>
<dbReference type="Pfam" id="PF00476">
    <property type="entry name" value="DNA_pol_A"/>
    <property type="match status" value="1"/>
</dbReference>
<evidence type="ECO:0000256" key="11">
    <source>
        <dbReference type="ARBA" id="ARBA00023204"/>
    </source>
</evidence>
<dbReference type="FunFam" id="1.10.150.20:FF:000002">
    <property type="entry name" value="DNA polymerase I"/>
    <property type="match status" value="1"/>
</dbReference>
<dbReference type="Gene3D" id="1.10.150.20">
    <property type="entry name" value="5' to 3' exonuclease, C-terminal subdomain"/>
    <property type="match status" value="2"/>
</dbReference>
<evidence type="ECO:0000256" key="6">
    <source>
        <dbReference type="ARBA" id="ARBA00022705"/>
    </source>
</evidence>
<comment type="catalytic activity">
    <reaction evidence="12 15">
        <text>DNA(n) + a 2'-deoxyribonucleoside 5'-triphosphate = DNA(n+1) + diphosphate</text>
        <dbReference type="Rhea" id="RHEA:22508"/>
        <dbReference type="Rhea" id="RHEA-COMP:17339"/>
        <dbReference type="Rhea" id="RHEA-COMP:17340"/>
        <dbReference type="ChEBI" id="CHEBI:33019"/>
        <dbReference type="ChEBI" id="CHEBI:61560"/>
        <dbReference type="ChEBI" id="CHEBI:173112"/>
        <dbReference type="EC" id="2.7.7.7"/>
    </reaction>
</comment>
<dbReference type="FunFam" id="1.20.1060.10:FF:000001">
    <property type="entry name" value="DNA polymerase I"/>
    <property type="match status" value="1"/>
</dbReference>
<evidence type="ECO:0000256" key="16">
    <source>
        <dbReference type="SAM" id="MobiDB-lite"/>
    </source>
</evidence>
<accession>A0A4S2F1J0</accession>
<organism evidence="19 20">
    <name type="scientific">Muricaecibacterium torontonense</name>
    <dbReference type="NCBI Taxonomy" id="3032871"/>
    <lineage>
        <taxon>Bacteria</taxon>
        <taxon>Bacillati</taxon>
        <taxon>Actinomycetota</taxon>
        <taxon>Coriobacteriia</taxon>
        <taxon>Coriobacteriales</taxon>
        <taxon>Atopobiaceae</taxon>
        <taxon>Muricaecibacterium</taxon>
    </lineage>
</organism>
<dbReference type="OrthoDB" id="9806424at2"/>
<dbReference type="Gene3D" id="3.40.50.1010">
    <property type="entry name" value="5'-nuclease"/>
    <property type="match status" value="1"/>
</dbReference>
<dbReference type="FunFam" id="1.10.150.20:FF:000003">
    <property type="entry name" value="DNA polymerase I"/>
    <property type="match status" value="1"/>
</dbReference>
<keyword evidence="4 15" id="KW-0808">Transferase</keyword>
<evidence type="ECO:0000256" key="9">
    <source>
        <dbReference type="ARBA" id="ARBA00022932"/>
    </source>
</evidence>
<protein>
    <recommendedName>
        <fullName evidence="3 14">DNA polymerase I</fullName>
        <ecNumber evidence="2 14">2.7.7.7</ecNumber>
    </recommendedName>
</protein>
<dbReference type="Pfam" id="PF01367">
    <property type="entry name" value="5_3_exonuc"/>
    <property type="match status" value="1"/>
</dbReference>
<dbReference type="GO" id="GO:0008409">
    <property type="term" value="F:5'-3' exonuclease activity"/>
    <property type="evidence" value="ECO:0007669"/>
    <property type="project" value="UniProtKB-UniRule"/>
</dbReference>
<evidence type="ECO:0000256" key="2">
    <source>
        <dbReference type="ARBA" id="ARBA00012417"/>
    </source>
</evidence>
<feature type="region of interest" description="Disordered" evidence="16">
    <location>
        <begin position="1"/>
        <end position="34"/>
    </location>
</feature>
<dbReference type="InterPro" id="IPR036279">
    <property type="entry name" value="5-3_exonuclease_C_sf"/>
</dbReference>
<keyword evidence="15" id="KW-0378">Hydrolase</keyword>
<evidence type="ECO:0000256" key="14">
    <source>
        <dbReference type="NCBIfam" id="TIGR00593"/>
    </source>
</evidence>
<keyword evidence="5 15" id="KW-0548">Nucleotidyltransferase</keyword>
<keyword evidence="11 15" id="KW-0234">DNA repair</keyword>
<dbReference type="NCBIfam" id="NF004397">
    <property type="entry name" value="PRK05755.1"/>
    <property type="match status" value="1"/>
</dbReference>
<dbReference type="SMART" id="SM00279">
    <property type="entry name" value="HhH2"/>
    <property type="match status" value="1"/>
</dbReference>
<evidence type="ECO:0000259" key="17">
    <source>
        <dbReference type="SMART" id="SM00475"/>
    </source>
</evidence>
<dbReference type="Pfam" id="PF02739">
    <property type="entry name" value="5_3_exonuc_N"/>
    <property type="match status" value="1"/>
</dbReference>
<name>A0A4S2F1J0_9ACTN</name>
<dbReference type="PANTHER" id="PTHR10133:SF27">
    <property type="entry name" value="DNA POLYMERASE NU"/>
    <property type="match status" value="1"/>
</dbReference>
<dbReference type="Proteomes" id="UP000310263">
    <property type="component" value="Unassembled WGS sequence"/>
</dbReference>
<evidence type="ECO:0000256" key="5">
    <source>
        <dbReference type="ARBA" id="ARBA00022695"/>
    </source>
</evidence>
<dbReference type="InterPro" id="IPR029060">
    <property type="entry name" value="PIN-like_dom_sf"/>
</dbReference>
<dbReference type="Gene3D" id="1.20.1060.10">
    <property type="entry name" value="Taq DNA Polymerase, Chain T, domain 4"/>
    <property type="match status" value="1"/>
</dbReference>
<evidence type="ECO:0000259" key="18">
    <source>
        <dbReference type="SMART" id="SM00482"/>
    </source>
</evidence>
<dbReference type="InterPro" id="IPR002298">
    <property type="entry name" value="DNA_polymerase_A"/>
</dbReference>
<dbReference type="PRINTS" id="PR00868">
    <property type="entry name" value="DNAPOLI"/>
</dbReference>
<feature type="domain" description="5'-3' exonuclease" evidence="17">
    <location>
        <begin position="30"/>
        <end position="292"/>
    </location>
</feature>
<dbReference type="InterPro" id="IPR001098">
    <property type="entry name" value="DNA-dir_DNA_pol_A_palm_dom"/>
</dbReference>
<dbReference type="SMART" id="SM00475">
    <property type="entry name" value="53EXOc"/>
    <property type="match status" value="1"/>
</dbReference>
<dbReference type="SMART" id="SM00482">
    <property type="entry name" value="POLAc"/>
    <property type="match status" value="1"/>
</dbReference>
<gene>
    <name evidence="15 19" type="primary">polA</name>
    <name evidence="19" type="ORF">E5334_06010</name>
</gene>
<evidence type="ECO:0000256" key="12">
    <source>
        <dbReference type="ARBA" id="ARBA00049244"/>
    </source>
</evidence>
<comment type="function">
    <text evidence="15">In addition to polymerase activity, this DNA polymerase exhibits 5'-3' exonuclease activity.</text>
</comment>
<dbReference type="Gene3D" id="3.30.420.10">
    <property type="entry name" value="Ribonuclease H-like superfamily/Ribonuclease H"/>
    <property type="match status" value="1"/>
</dbReference>
<dbReference type="AlphaFoldDB" id="A0A4S2F1J0"/>
<sequence>MTGSNTGSTSSTQTSSHAAPAGSSSLPQDGRPKVAVVDGNSLMHRAFHAISAQMTSPQGVPTNAVFGFLSMFLKLVEDFKPWGVAVCFDKGKPKVRMEMLPSYKAQRPPMDPDLAPQFGEIKDVLAALSVPVFELEGWEGDDLLGTLARQGAAEGYDMLLVTGDRDMYQLSNEHVQIVSTRKGMSDVQIMTPAAVEDLYGGVTPELVPDFYGLKGDSSDNIPGVPGIGPKKAQQLLATYGTLDEVLAHADEVKGKMGENLRAHKEDALLSRKVATIRTDAPLDVDLAETRFPTFDVSTAKEALTALGFTSIATRLLSLADGGQVSEASLTLEVPETLEGEAAQEAWQKAITEGAWLGCALEVPETQSLFEPSSRLWVATPTHLLRFEGAEAADRLVDALSSHRVASCALKDLIHQVYPVDSSQPAALDIDRVAPDAIFDCGVAAYLLDSTKTEYTPDDLAQEWLELSRPQDVKDAPFSALVAQRCVEPLSVALDKTGSKPCFFEIEMPLLPVLAQMERTGMHADASVFAEQDAQLQAQLSILAQQIYETAGQEFNIGSPSQLSNVLFDGLGLPTAGLKKTKRGYYSTNAKVLEELAQTYPVVAQVIEWREKSKIARTYLAALPQEIRADGRIHTTFNQTVTATGRISSSDPNLQNIPVKSEEGRRVRSAFTVPQGWKFLAVDYSQIELRLLAHLSGDEHLIKAFVEGEDFHAETAARVFGVPVSEVTPALRSRAKAVNFGIVYGQQGYGLAQTLHIPQKEAQEIIDSYYRAYPGVRAYLDETVEEARKLGFVSTMWGRRRLVPDIGAHNAMVRSAAERTAMNHPMQGSAADIIKIAMSRVEQALNQGNYQSELIMQIHDELDLQVPETELEEVAALVKATMESVVDLRVPLVADVSWGNTWAEAK</sequence>
<evidence type="ECO:0000256" key="3">
    <source>
        <dbReference type="ARBA" id="ARBA00020311"/>
    </source>
</evidence>
<dbReference type="GO" id="GO:0003887">
    <property type="term" value="F:DNA-directed DNA polymerase activity"/>
    <property type="evidence" value="ECO:0007669"/>
    <property type="project" value="UniProtKB-UniRule"/>
</dbReference>
<comment type="function">
    <text evidence="13">In addition to polymerase activity, this DNA polymerase exhibits 3'-5' and 5'-3' exonuclease activity.</text>
</comment>
<dbReference type="SUPFAM" id="SSF88723">
    <property type="entry name" value="PIN domain-like"/>
    <property type="match status" value="1"/>
</dbReference>
<keyword evidence="7 15" id="KW-0227">DNA damage</keyword>
<keyword evidence="6 15" id="KW-0235">DNA replication</keyword>
<evidence type="ECO:0000256" key="8">
    <source>
        <dbReference type="ARBA" id="ARBA00022839"/>
    </source>
</evidence>
<comment type="caution">
    <text evidence="19">The sequence shown here is derived from an EMBL/GenBank/DDBJ whole genome shotgun (WGS) entry which is preliminary data.</text>
</comment>
<dbReference type="GO" id="GO:0003677">
    <property type="term" value="F:DNA binding"/>
    <property type="evidence" value="ECO:0007669"/>
    <property type="project" value="UniProtKB-UniRule"/>
</dbReference>
<comment type="similarity">
    <text evidence="1 15">Belongs to the DNA polymerase type-A family.</text>
</comment>
<dbReference type="SUPFAM" id="SSF47807">
    <property type="entry name" value="5' to 3' exonuclease, C-terminal subdomain"/>
    <property type="match status" value="1"/>
</dbReference>
<dbReference type="EMBL" id="SRYE01000003">
    <property type="protein sequence ID" value="TGY62207.1"/>
    <property type="molecule type" value="Genomic_DNA"/>
</dbReference>
<dbReference type="CDD" id="cd08637">
    <property type="entry name" value="DNA_pol_A_pol_I_C"/>
    <property type="match status" value="1"/>
</dbReference>